<keyword evidence="6 9" id="KW-1133">Transmembrane helix</keyword>
<sequence>MELFFFQLLNGLGLGVIYFLLSVGLTITFGLLNFVNFAHGAFYMVGAYVTFVIVSLTGNFWLALLIAPLVIGTLAIALEQSVVKFSYVLEHKYQILVTLGVALMLQELVIMIWGPIGKNVSPPSSLAGIIEIGDFIYPKYRAFVIAFSALIAIVVWWGLEKTKFGALVRAGSENAQMVGLLGVNITRLFSITFGLGGLLAGLAGVLAAPLRGADPFMGVEALGIAFIVVVIGGMGSFLGALVGGLVVGVMQSVMSSVWPEGASLMVYAAMAAVILSRPRGLFGRA</sequence>
<dbReference type="Proteomes" id="UP000183400">
    <property type="component" value="Unassembled WGS sequence"/>
</dbReference>
<dbReference type="STRING" id="985054.SAMN05444358_1202"/>
<keyword evidence="2" id="KW-0813">Transport</keyword>
<evidence type="ECO:0000256" key="7">
    <source>
        <dbReference type="ARBA" id="ARBA00023136"/>
    </source>
</evidence>
<reference evidence="11" key="1">
    <citation type="submission" date="2016-10" db="EMBL/GenBank/DDBJ databases">
        <authorList>
            <person name="Varghese N."/>
            <person name="Submissions S."/>
        </authorList>
    </citation>
    <scope>NUCLEOTIDE SEQUENCE [LARGE SCALE GENOMIC DNA]</scope>
    <source>
        <strain evidence="11">DSM 27839</strain>
    </source>
</reference>
<dbReference type="AlphaFoldDB" id="A0A1H3FWY0"/>
<evidence type="ECO:0000313" key="10">
    <source>
        <dbReference type="EMBL" id="SDX95420.1"/>
    </source>
</evidence>
<feature type="transmembrane region" description="Helical" evidence="9">
    <location>
        <begin position="140"/>
        <end position="159"/>
    </location>
</feature>
<dbReference type="OrthoDB" id="9807115at2"/>
<evidence type="ECO:0000256" key="2">
    <source>
        <dbReference type="ARBA" id="ARBA00022448"/>
    </source>
</evidence>
<keyword evidence="5" id="KW-0029">Amino-acid transport</keyword>
<feature type="transmembrane region" description="Helical" evidence="9">
    <location>
        <begin position="256"/>
        <end position="275"/>
    </location>
</feature>
<evidence type="ECO:0000256" key="9">
    <source>
        <dbReference type="SAM" id="Phobius"/>
    </source>
</evidence>
<feature type="transmembrane region" description="Helical" evidence="9">
    <location>
        <begin position="222"/>
        <end position="250"/>
    </location>
</feature>
<dbReference type="GO" id="GO:0006865">
    <property type="term" value="P:amino acid transport"/>
    <property type="evidence" value="ECO:0007669"/>
    <property type="project" value="UniProtKB-KW"/>
</dbReference>
<protein>
    <submittedName>
        <fullName evidence="10">Amino acid/amide ABC transporter membrane protein 1, HAAT family</fullName>
    </submittedName>
</protein>
<dbReference type="PANTHER" id="PTHR11795">
    <property type="entry name" value="BRANCHED-CHAIN AMINO ACID TRANSPORT SYSTEM PERMEASE PROTEIN LIVH"/>
    <property type="match status" value="1"/>
</dbReference>
<comment type="subcellular location">
    <subcellularLocation>
        <location evidence="1">Cell membrane</location>
        <topology evidence="1">Multi-pass membrane protein</topology>
    </subcellularLocation>
</comment>
<dbReference type="EMBL" id="FNNP01000020">
    <property type="protein sequence ID" value="SDX95420.1"/>
    <property type="molecule type" value="Genomic_DNA"/>
</dbReference>
<dbReference type="InterPro" id="IPR052157">
    <property type="entry name" value="BCAA_transport_permease"/>
</dbReference>
<dbReference type="GO" id="GO:0022857">
    <property type="term" value="F:transmembrane transporter activity"/>
    <property type="evidence" value="ECO:0007669"/>
    <property type="project" value="InterPro"/>
</dbReference>
<feature type="transmembrane region" description="Helical" evidence="9">
    <location>
        <begin position="95"/>
        <end position="116"/>
    </location>
</feature>
<dbReference type="PANTHER" id="PTHR11795:SF442">
    <property type="entry name" value="ABC TRANSPORTER ATP-BINDING PROTEIN"/>
    <property type="match status" value="1"/>
</dbReference>
<feature type="transmembrane region" description="Helical" evidence="9">
    <location>
        <begin position="188"/>
        <end position="210"/>
    </location>
</feature>
<dbReference type="CDD" id="cd06582">
    <property type="entry name" value="TM_PBP1_LivH_like"/>
    <property type="match status" value="1"/>
</dbReference>
<evidence type="ECO:0000256" key="1">
    <source>
        <dbReference type="ARBA" id="ARBA00004651"/>
    </source>
</evidence>
<keyword evidence="11" id="KW-1185">Reference proteome</keyword>
<keyword evidence="4 9" id="KW-0812">Transmembrane</keyword>
<evidence type="ECO:0000256" key="8">
    <source>
        <dbReference type="ARBA" id="ARBA00037998"/>
    </source>
</evidence>
<dbReference type="InterPro" id="IPR001851">
    <property type="entry name" value="ABC_transp_permease"/>
</dbReference>
<evidence type="ECO:0000256" key="5">
    <source>
        <dbReference type="ARBA" id="ARBA00022970"/>
    </source>
</evidence>
<organism evidence="10 11">
    <name type="scientific">Ruegeria halocynthiae</name>
    <dbReference type="NCBI Taxonomy" id="985054"/>
    <lineage>
        <taxon>Bacteria</taxon>
        <taxon>Pseudomonadati</taxon>
        <taxon>Pseudomonadota</taxon>
        <taxon>Alphaproteobacteria</taxon>
        <taxon>Rhodobacterales</taxon>
        <taxon>Roseobacteraceae</taxon>
        <taxon>Ruegeria</taxon>
    </lineage>
</organism>
<dbReference type="Pfam" id="PF02653">
    <property type="entry name" value="BPD_transp_2"/>
    <property type="match status" value="1"/>
</dbReference>
<evidence type="ECO:0000256" key="4">
    <source>
        <dbReference type="ARBA" id="ARBA00022692"/>
    </source>
</evidence>
<feature type="transmembrane region" description="Helical" evidence="9">
    <location>
        <begin position="47"/>
        <end position="75"/>
    </location>
</feature>
<gene>
    <name evidence="10" type="ORF">SAMN05444358_1202</name>
</gene>
<dbReference type="GO" id="GO:0005886">
    <property type="term" value="C:plasma membrane"/>
    <property type="evidence" value="ECO:0007669"/>
    <property type="project" value="UniProtKB-SubCell"/>
</dbReference>
<evidence type="ECO:0000256" key="3">
    <source>
        <dbReference type="ARBA" id="ARBA00022475"/>
    </source>
</evidence>
<name>A0A1H3FWY0_9RHOB</name>
<keyword evidence="3" id="KW-1003">Cell membrane</keyword>
<dbReference type="RefSeq" id="WP_074739614.1">
    <property type="nucleotide sequence ID" value="NZ_FNNP01000020.1"/>
</dbReference>
<proteinExistence type="inferred from homology"/>
<accession>A0A1H3FWY0</accession>
<evidence type="ECO:0000256" key="6">
    <source>
        <dbReference type="ARBA" id="ARBA00022989"/>
    </source>
</evidence>
<keyword evidence="7 9" id="KW-0472">Membrane</keyword>
<feature type="transmembrane region" description="Helical" evidence="9">
    <location>
        <begin position="12"/>
        <end position="35"/>
    </location>
</feature>
<evidence type="ECO:0000313" key="11">
    <source>
        <dbReference type="Proteomes" id="UP000183400"/>
    </source>
</evidence>
<comment type="similarity">
    <text evidence="8">Belongs to the binding-protein-dependent transport system permease family. LivHM subfamily.</text>
</comment>